<gene>
    <name evidence="1" type="ORF">TM448A05881_0001</name>
    <name evidence="2" type="ORF">TM448B06657_0009</name>
</gene>
<name>A0A6H2A3N2_9ZZZZ</name>
<dbReference type="EMBL" id="MT144540">
    <property type="protein sequence ID" value="QJA54806.1"/>
    <property type="molecule type" value="Genomic_DNA"/>
</dbReference>
<protein>
    <submittedName>
        <fullName evidence="1">Uncharacterized protein</fullName>
    </submittedName>
</protein>
<dbReference type="AlphaFoldDB" id="A0A6H2A3N2"/>
<reference evidence="1" key="1">
    <citation type="submission" date="2020-03" db="EMBL/GenBank/DDBJ databases">
        <title>The deep terrestrial virosphere.</title>
        <authorList>
            <person name="Holmfeldt K."/>
            <person name="Nilsson E."/>
            <person name="Simone D."/>
            <person name="Lopez-Fernandez M."/>
            <person name="Wu X."/>
            <person name="de Brujin I."/>
            <person name="Lundin D."/>
            <person name="Andersson A."/>
            <person name="Bertilsson S."/>
            <person name="Dopson M."/>
        </authorList>
    </citation>
    <scope>NUCLEOTIDE SEQUENCE</scope>
    <source>
        <strain evidence="1">TM448A05881</strain>
        <strain evidence="2">TM448B06657</strain>
    </source>
</reference>
<accession>A0A6H2A3N2</accession>
<dbReference type="EMBL" id="MT145156">
    <property type="protein sequence ID" value="QJI04189.1"/>
    <property type="molecule type" value="Genomic_DNA"/>
</dbReference>
<evidence type="ECO:0000313" key="1">
    <source>
        <dbReference type="EMBL" id="QJA54806.1"/>
    </source>
</evidence>
<evidence type="ECO:0000313" key="2">
    <source>
        <dbReference type="EMBL" id="QJI04189.1"/>
    </source>
</evidence>
<proteinExistence type="predicted"/>
<sequence length="105" mass="11996">MKKTKSSLLGDKICPSIFRIPAVQEGCEPLVMMRYTNQVVLGLMKKRGRLYLIDGFGISTPVENASWKIRTEVLRWLAIVALERMEVCYCLSGPYLRRMLKTVDA</sequence>
<organism evidence="1">
    <name type="scientific">viral metagenome</name>
    <dbReference type="NCBI Taxonomy" id="1070528"/>
    <lineage>
        <taxon>unclassified sequences</taxon>
        <taxon>metagenomes</taxon>
        <taxon>organismal metagenomes</taxon>
    </lineage>
</organism>